<dbReference type="EMBL" id="JAMAST010000006">
    <property type="protein sequence ID" value="MCL1631813.1"/>
    <property type="molecule type" value="Genomic_DNA"/>
</dbReference>
<dbReference type="RefSeq" id="WP_249100528.1">
    <property type="nucleotide sequence ID" value="NZ_JAMAST010000006.1"/>
</dbReference>
<keyword evidence="1" id="KW-1133">Transmembrane helix</keyword>
<gene>
    <name evidence="2" type="ORF">M3N64_07600</name>
</gene>
<name>A0ABT0MB30_9BACL</name>
<protein>
    <submittedName>
        <fullName evidence="2">Uncharacterized protein</fullName>
    </submittedName>
</protein>
<keyword evidence="1" id="KW-0472">Membrane</keyword>
<feature type="transmembrane region" description="Helical" evidence="1">
    <location>
        <begin position="96"/>
        <end position="114"/>
    </location>
</feature>
<keyword evidence="3" id="KW-1185">Reference proteome</keyword>
<accession>A0ABT0MB30</accession>
<reference evidence="2 3" key="1">
    <citation type="submission" date="2022-05" db="EMBL/GenBank/DDBJ databases">
        <title>Sporolactobacillus sp nov CPB3-1, isolated from tree bark (Mangifera indica L.).</title>
        <authorList>
            <person name="Phuengjayaem S."/>
            <person name="Tanasupawat S."/>
        </authorList>
    </citation>
    <scope>NUCLEOTIDE SEQUENCE [LARGE SCALE GENOMIC DNA]</scope>
    <source>
        <strain evidence="2 3">CPB3-1</strain>
    </source>
</reference>
<comment type="caution">
    <text evidence="2">The sequence shown here is derived from an EMBL/GenBank/DDBJ whole genome shotgun (WGS) entry which is preliminary data.</text>
</comment>
<dbReference type="Proteomes" id="UP001203004">
    <property type="component" value="Unassembled WGS sequence"/>
</dbReference>
<keyword evidence="1" id="KW-0812">Transmembrane</keyword>
<evidence type="ECO:0000313" key="2">
    <source>
        <dbReference type="EMBL" id="MCL1631813.1"/>
    </source>
</evidence>
<evidence type="ECO:0000313" key="3">
    <source>
        <dbReference type="Proteomes" id="UP001203004"/>
    </source>
</evidence>
<sequence>MAEYDQTNEQPLFVPQLMDGRNAQQGNTVPNINDVCRKYMNYHVIAEMADGKKMEGIIEDINDQGVVMLIPEDVNDAERYFYGPGGRRRFRRFNRFLFPFILFVPPFFYPYPYFY</sequence>
<proteinExistence type="predicted"/>
<evidence type="ECO:0000256" key="1">
    <source>
        <dbReference type="SAM" id="Phobius"/>
    </source>
</evidence>
<organism evidence="2 3">
    <name type="scientific">Sporolactobacillus mangiferae</name>
    <dbReference type="NCBI Taxonomy" id="2940498"/>
    <lineage>
        <taxon>Bacteria</taxon>
        <taxon>Bacillati</taxon>
        <taxon>Bacillota</taxon>
        <taxon>Bacilli</taxon>
        <taxon>Bacillales</taxon>
        <taxon>Sporolactobacillaceae</taxon>
        <taxon>Sporolactobacillus</taxon>
    </lineage>
</organism>